<evidence type="ECO:0000313" key="4">
    <source>
        <dbReference type="Proteomes" id="UP000620133"/>
    </source>
</evidence>
<feature type="transmembrane region" description="Helical" evidence="2">
    <location>
        <begin position="372"/>
        <end position="390"/>
    </location>
</feature>
<feature type="transmembrane region" description="Helical" evidence="2">
    <location>
        <begin position="477"/>
        <end position="497"/>
    </location>
</feature>
<dbReference type="AlphaFoldDB" id="A0A7U9TK75"/>
<dbReference type="RefSeq" id="WP_176239578.1">
    <property type="nucleotide sequence ID" value="NZ_AP024412.1"/>
</dbReference>
<feature type="transmembrane region" description="Helical" evidence="2">
    <location>
        <begin position="410"/>
        <end position="437"/>
    </location>
</feature>
<dbReference type="EMBL" id="AP024412">
    <property type="protein sequence ID" value="BCR36115.1"/>
    <property type="molecule type" value="Genomic_DNA"/>
</dbReference>
<keyword evidence="2" id="KW-0472">Membrane</keyword>
<feature type="transmembrane region" description="Helical" evidence="2">
    <location>
        <begin position="528"/>
        <end position="547"/>
    </location>
</feature>
<organism evidence="3 4">
    <name type="scientific">Mariniplasma anaerobium</name>
    <dbReference type="NCBI Taxonomy" id="2735436"/>
    <lineage>
        <taxon>Bacteria</taxon>
        <taxon>Bacillati</taxon>
        <taxon>Mycoplasmatota</taxon>
        <taxon>Mollicutes</taxon>
        <taxon>Acholeplasmatales</taxon>
        <taxon>Acholeplasmataceae</taxon>
        <taxon>Mariniplasma</taxon>
    </lineage>
</organism>
<accession>A0A7U9TK75</accession>
<feature type="transmembrane region" description="Helical" evidence="2">
    <location>
        <begin position="449"/>
        <end position="471"/>
    </location>
</feature>
<keyword evidence="2" id="KW-0812">Transmembrane</keyword>
<name>A0A7U9TK75_9MOLU</name>
<gene>
    <name evidence="3" type="ORF">MPAN_010080</name>
</gene>
<feature type="coiled-coil region" evidence="1">
    <location>
        <begin position="16"/>
        <end position="130"/>
    </location>
</feature>
<dbReference type="Proteomes" id="UP000620133">
    <property type="component" value="Chromosome"/>
</dbReference>
<keyword evidence="4" id="KW-1185">Reference proteome</keyword>
<proteinExistence type="predicted"/>
<reference evidence="3" key="1">
    <citation type="submission" date="2021-01" db="EMBL/GenBank/DDBJ databases">
        <title>Draft genome sequence of Acholeplasmataceae bacterium strain Mahy22.</title>
        <authorList>
            <person name="Watanabe M."/>
            <person name="Kojima H."/>
            <person name="Fukui M."/>
        </authorList>
    </citation>
    <scope>NUCLEOTIDE SEQUENCE</scope>
    <source>
        <strain evidence="3">Mahy22</strain>
    </source>
</reference>
<dbReference type="KEGG" id="manr:MPAN_010080"/>
<protein>
    <submittedName>
        <fullName evidence="3">Uncharacterized protein</fullName>
    </submittedName>
</protein>
<sequence>MAETVKGLNIKLTLDGKDLENELNGIKKDLKEQNKDLKAINTNLRYDSSNLDLWKSKQGKLNDVLNQTKKKLETQNQELTKAKKAVQIGDMSQEEFNKLKRNVQYTEAELSKLNNELGKTNDKIRELSNAKFDKIGKLGSTLTKSLTVPILGAVSALTAFSVKAAYSADSIGDTAQKIGLTAEAFQEWNHVATIMGTSTESLNKAFIKINGILGDIATGNADKVADSLDLIGLSVDDLKGKNADEAFEIISEALSKVEDEALRVGVANEFFGEKIGTELIPILSSEISTIRDLRQEARDLGIVTNEQAAQAGEFTDALDRTKQALSSLGVDIATTMMPILQALIIKVRDEMIPVVKDWVFRWNNLDSDTKKMVATLIGLVAAIGPVLAIVGKVGPLLNIVAMTLKGVGSAGLFAGAGINFATLGIGALIAILAMALFQSEEFRALLGRLMETFMQLLPPILLIVDSLMTALQPILDVIINLVVMLIDLLVPILDIILMPLIMQIGMFAGILEALAPLITVVGEVLNAILVPAIKILMFVLEPVLNIVQKIVEFIQKIFEWIGELPKKIGDFGGKVKDTFSSVTDGISDIANKVTDGISDFASNAANKVSGFFGGIGGFLSDTFNLKGSSTVNNSNSSSSSSNTNNITINTTSPTFDIDSINKALGGSVI</sequence>
<evidence type="ECO:0000256" key="2">
    <source>
        <dbReference type="SAM" id="Phobius"/>
    </source>
</evidence>
<evidence type="ECO:0000313" key="3">
    <source>
        <dbReference type="EMBL" id="BCR36115.1"/>
    </source>
</evidence>
<evidence type="ECO:0000256" key="1">
    <source>
        <dbReference type="SAM" id="Coils"/>
    </source>
</evidence>
<keyword evidence="1" id="KW-0175">Coiled coil</keyword>
<keyword evidence="2" id="KW-1133">Transmembrane helix</keyword>